<protein>
    <submittedName>
        <fullName evidence="2">Uncharacterized protein</fullName>
    </submittedName>
</protein>
<evidence type="ECO:0000256" key="1">
    <source>
        <dbReference type="SAM" id="MobiDB-lite"/>
    </source>
</evidence>
<evidence type="ECO:0000313" key="3">
    <source>
        <dbReference type="Proteomes" id="UP000321947"/>
    </source>
</evidence>
<name>A0A5D3DGG8_CUCMM</name>
<dbReference type="AlphaFoldDB" id="A0A5D3DGG8"/>
<proteinExistence type="predicted"/>
<feature type="compositionally biased region" description="Basic residues" evidence="1">
    <location>
        <begin position="59"/>
        <end position="70"/>
    </location>
</feature>
<comment type="caution">
    <text evidence="2">The sequence shown here is derived from an EMBL/GenBank/DDBJ whole genome shotgun (WGS) entry which is preliminary data.</text>
</comment>
<evidence type="ECO:0000313" key="2">
    <source>
        <dbReference type="EMBL" id="TYK22643.1"/>
    </source>
</evidence>
<sequence length="207" mass="22547">MGGCYLDPSRRRRPPPITAADRPSEATVPFSKSVVRSSEVSRKQTKLIHSSSLRQLPLRARRPAQSRRPSKPSASRRNQALSVEVAKPSCVFSPASLRPNSQAASLHRVVLRPDPHAASLHAPDPQATPLCAPLRPTSRARPDCLNVSSGFGTDQYVLGAPPGHRRPDSVPTGAHVARVRKRASFWVKAGVRARASWRATRSDRGEP</sequence>
<reference evidence="2 3" key="1">
    <citation type="submission" date="2019-08" db="EMBL/GenBank/DDBJ databases">
        <title>Draft genome sequences of two oriental melons (Cucumis melo L. var makuwa).</title>
        <authorList>
            <person name="Kwon S.-Y."/>
        </authorList>
    </citation>
    <scope>NUCLEOTIDE SEQUENCE [LARGE SCALE GENOMIC DNA]</scope>
    <source>
        <strain evidence="3">cv. Chang Bougi</strain>
        <tissue evidence="2">Leaf</tissue>
    </source>
</reference>
<gene>
    <name evidence="2" type="ORF">E5676_scaffold195G00770</name>
</gene>
<feature type="region of interest" description="Disordered" evidence="1">
    <location>
        <begin position="1"/>
        <end position="82"/>
    </location>
</feature>
<accession>A0A5D3DGG8</accession>
<organism evidence="2 3">
    <name type="scientific">Cucumis melo var. makuwa</name>
    <name type="common">Oriental melon</name>
    <dbReference type="NCBI Taxonomy" id="1194695"/>
    <lineage>
        <taxon>Eukaryota</taxon>
        <taxon>Viridiplantae</taxon>
        <taxon>Streptophyta</taxon>
        <taxon>Embryophyta</taxon>
        <taxon>Tracheophyta</taxon>
        <taxon>Spermatophyta</taxon>
        <taxon>Magnoliopsida</taxon>
        <taxon>eudicotyledons</taxon>
        <taxon>Gunneridae</taxon>
        <taxon>Pentapetalae</taxon>
        <taxon>rosids</taxon>
        <taxon>fabids</taxon>
        <taxon>Cucurbitales</taxon>
        <taxon>Cucurbitaceae</taxon>
        <taxon>Benincaseae</taxon>
        <taxon>Cucumis</taxon>
    </lineage>
</organism>
<dbReference type="Proteomes" id="UP000321947">
    <property type="component" value="Unassembled WGS sequence"/>
</dbReference>
<dbReference type="EMBL" id="SSTD01004937">
    <property type="protein sequence ID" value="TYK22643.1"/>
    <property type="molecule type" value="Genomic_DNA"/>
</dbReference>